<gene>
    <name evidence="2" type="ORF">POM88_026262</name>
</gene>
<name>A0AAD8MPT5_9APIA</name>
<sequence length="290" mass="32913">MIRNQGNSLNNSPTSCSVEGPLPTSNITSNDELSSSSHRGFKKKKENSSSIIGLPASVGRTPLGDITNNNVRRGLRCKMKLKSLPEEDLKSFSRNLFEDNFQRDADHDDHDDEIEESIIDGGVLSDDGLFDSDDSYDIEDDMKFAGHRFIRLRREYVIPEEYASLGSPSVQCKNYGARMWKEERVNKNVESQVMLFVQIKSVVDTQSWFMRTCTTCDHETEFNNDIFICKNCPRTVPHPDTKYKIHVIASDDTGDLEVIMHDREVRTLIGRRARDVLDEVSNISLISVSI</sequence>
<evidence type="ECO:0008006" key="4">
    <source>
        <dbReference type="Google" id="ProtNLM"/>
    </source>
</evidence>
<dbReference type="SUPFAM" id="SSF50249">
    <property type="entry name" value="Nucleic acid-binding proteins"/>
    <property type="match status" value="1"/>
</dbReference>
<dbReference type="Gene3D" id="2.40.50.140">
    <property type="entry name" value="Nucleic acid-binding proteins"/>
    <property type="match status" value="1"/>
</dbReference>
<feature type="region of interest" description="Disordered" evidence="1">
    <location>
        <begin position="1"/>
        <end position="48"/>
    </location>
</feature>
<comment type="caution">
    <text evidence="2">The sequence shown here is derived from an EMBL/GenBank/DDBJ whole genome shotgun (WGS) entry which is preliminary data.</text>
</comment>
<proteinExistence type="predicted"/>
<dbReference type="Proteomes" id="UP001237642">
    <property type="component" value="Unassembled WGS sequence"/>
</dbReference>
<organism evidence="2 3">
    <name type="scientific">Heracleum sosnowskyi</name>
    <dbReference type="NCBI Taxonomy" id="360622"/>
    <lineage>
        <taxon>Eukaryota</taxon>
        <taxon>Viridiplantae</taxon>
        <taxon>Streptophyta</taxon>
        <taxon>Embryophyta</taxon>
        <taxon>Tracheophyta</taxon>
        <taxon>Spermatophyta</taxon>
        <taxon>Magnoliopsida</taxon>
        <taxon>eudicotyledons</taxon>
        <taxon>Gunneridae</taxon>
        <taxon>Pentapetalae</taxon>
        <taxon>asterids</taxon>
        <taxon>campanulids</taxon>
        <taxon>Apiales</taxon>
        <taxon>Apiaceae</taxon>
        <taxon>Apioideae</taxon>
        <taxon>apioid superclade</taxon>
        <taxon>Tordylieae</taxon>
        <taxon>Tordyliinae</taxon>
        <taxon>Heracleum</taxon>
    </lineage>
</organism>
<keyword evidence="3" id="KW-1185">Reference proteome</keyword>
<evidence type="ECO:0000313" key="3">
    <source>
        <dbReference type="Proteomes" id="UP001237642"/>
    </source>
</evidence>
<evidence type="ECO:0000313" key="2">
    <source>
        <dbReference type="EMBL" id="KAK1379518.1"/>
    </source>
</evidence>
<evidence type="ECO:0000256" key="1">
    <source>
        <dbReference type="SAM" id="MobiDB-lite"/>
    </source>
</evidence>
<dbReference type="AlphaFoldDB" id="A0AAD8MPT5"/>
<dbReference type="EMBL" id="JAUIZM010000006">
    <property type="protein sequence ID" value="KAK1379518.1"/>
    <property type="molecule type" value="Genomic_DNA"/>
</dbReference>
<feature type="compositionally biased region" description="Polar residues" evidence="1">
    <location>
        <begin position="1"/>
        <end position="38"/>
    </location>
</feature>
<protein>
    <recommendedName>
        <fullName evidence="4">Replication factor A C-terminal domain-containing protein</fullName>
    </recommendedName>
</protein>
<reference evidence="2" key="2">
    <citation type="submission" date="2023-05" db="EMBL/GenBank/DDBJ databases">
        <authorList>
            <person name="Schelkunov M.I."/>
        </authorList>
    </citation>
    <scope>NUCLEOTIDE SEQUENCE</scope>
    <source>
        <strain evidence="2">Hsosn_3</strain>
        <tissue evidence="2">Leaf</tissue>
    </source>
</reference>
<reference evidence="2" key="1">
    <citation type="submission" date="2023-02" db="EMBL/GenBank/DDBJ databases">
        <title>Genome of toxic invasive species Heracleum sosnowskyi carries increased number of genes despite the absence of recent whole-genome duplications.</title>
        <authorList>
            <person name="Schelkunov M."/>
            <person name="Shtratnikova V."/>
            <person name="Makarenko M."/>
            <person name="Klepikova A."/>
            <person name="Omelchenko D."/>
            <person name="Novikova G."/>
            <person name="Obukhova E."/>
            <person name="Bogdanov V."/>
            <person name="Penin A."/>
            <person name="Logacheva M."/>
        </authorList>
    </citation>
    <scope>NUCLEOTIDE SEQUENCE</scope>
    <source>
        <strain evidence="2">Hsosn_3</strain>
        <tissue evidence="2">Leaf</tissue>
    </source>
</reference>
<dbReference type="InterPro" id="IPR012340">
    <property type="entry name" value="NA-bd_OB-fold"/>
</dbReference>
<accession>A0AAD8MPT5</accession>